<reference evidence="1 2" key="1">
    <citation type="journal article" date="2014" name="Genome Announc.">
        <title>Draft Genome Sequence of Magnetospirillum sp. Strain SO-1, a Freshwater Magnetotactic Bacterium Isolated from the Ol'khovka River, Russia.</title>
        <authorList>
            <person name="Grouzdev D.S."/>
            <person name="Dziuba M.V."/>
            <person name="Sukhacheva M.S."/>
            <person name="Mardanov A.V."/>
            <person name="Beletskiy A.V."/>
            <person name="Kuznetsov B.B."/>
            <person name="Skryabin K.G."/>
        </authorList>
    </citation>
    <scope>NUCLEOTIDE SEQUENCE [LARGE SCALE GENOMIC DNA]</scope>
    <source>
        <strain evidence="1 2">SO-1</strain>
    </source>
</reference>
<comment type="caution">
    <text evidence="1">The sequence shown here is derived from an EMBL/GenBank/DDBJ whole genome shotgun (WGS) entry which is preliminary data.</text>
</comment>
<dbReference type="eggNOG" id="COG3153">
    <property type="taxonomic scope" value="Bacteria"/>
</dbReference>
<dbReference type="GO" id="GO:0016740">
    <property type="term" value="F:transferase activity"/>
    <property type="evidence" value="ECO:0007669"/>
    <property type="project" value="UniProtKB-KW"/>
</dbReference>
<sequence>MVVNALDPDAAAFWERRGFLPSKDDPLVLFRSIADIAASVRTAGESG</sequence>
<protein>
    <submittedName>
        <fullName evidence="1">GCN5-like N-acetyltransferase</fullName>
    </submittedName>
</protein>
<dbReference type="PATRIC" id="fig|1244869.3.peg.2507"/>
<dbReference type="STRING" id="1244869.H261_12421"/>
<organism evidence="1 2">
    <name type="scientific">Paramagnetospirillum caucaseum</name>
    <dbReference type="NCBI Taxonomy" id="1244869"/>
    <lineage>
        <taxon>Bacteria</taxon>
        <taxon>Pseudomonadati</taxon>
        <taxon>Pseudomonadota</taxon>
        <taxon>Alphaproteobacteria</taxon>
        <taxon>Rhodospirillales</taxon>
        <taxon>Magnetospirillaceae</taxon>
        <taxon>Paramagnetospirillum</taxon>
    </lineage>
</organism>
<evidence type="ECO:0000313" key="2">
    <source>
        <dbReference type="Proteomes" id="UP000011744"/>
    </source>
</evidence>
<keyword evidence="1" id="KW-0808">Transferase</keyword>
<name>M2Z5Q3_9PROT</name>
<gene>
    <name evidence="1" type="ORF">H261_12421</name>
</gene>
<evidence type="ECO:0000313" key="1">
    <source>
        <dbReference type="EMBL" id="EME69630.1"/>
    </source>
</evidence>
<accession>M2Z5Q3</accession>
<keyword evidence="2" id="KW-1185">Reference proteome</keyword>
<proteinExistence type="predicted"/>
<dbReference type="EMBL" id="AONQ01000030">
    <property type="protein sequence ID" value="EME69630.1"/>
    <property type="molecule type" value="Genomic_DNA"/>
</dbReference>
<dbReference type="Proteomes" id="UP000011744">
    <property type="component" value="Unassembled WGS sequence"/>
</dbReference>
<dbReference type="AlphaFoldDB" id="M2Z5Q3"/>